<dbReference type="InterPro" id="IPR012328">
    <property type="entry name" value="Chalcone/stilbene_synt_C"/>
</dbReference>
<organism evidence="6 7">
    <name type="scientific">Sinomonas cellulolyticus</name>
    <dbReference type="NCBI Taxonomy" id="2801916"/>
    <lineage>
        <taxon>Bacteria</taxon>
        <taxon>Bacillati</taxon>
        <taxon>Actinomycetota</taxon>
        <taxon>Actinomycetes</taxon>
        <taxon>Micrococcales</taxon>
        <taxon>Micrococcaceae</taxon>
        <taxon>Sinomonas</taxon>
    </lineage>
</organism>
<dbReference type="InterPro" id="IPR011141">
    <property type="entry name" value="Polyketide_synthase_type-III"/>
</dbReference>
<dbReference type="Gene3D" id="3.40.47.10">
    <property type="match status" value="2"/>
</dbReference>
<sequence length="405" mass="43115">MVVLVRSLETAVPGTVLKQPEARDVFAAQEGLTRLGQRLVKTCFDAAAIDTRYSAVAEFSWDRPDHDPDFFDSSTGTLLNPSTKTRNDLFVREATPLFTETARRALDAADGINAGDVTHVVTVSCTGFFNPGPDYRVVRDLGLNPSVQRFHLGFMGCYAAFPALRMAKAFCDADPDAVVLVAIVELCSLHVRSSNDPDTILGASLFADGAAAAVITARDLPLTRPALSLDAFETTLTPVGEETMAWNIGDQGFEMVLGTYVPHIIDDHITGALAPLLAREPALAGRPHADIEHWAIHPGGRSIVDKVAARLGLSEAQTAPAYDTLREFGNMSSATVMFVLERILGLGQTDGAEARDGAGQARDGAGQARDGAGQEPPRTGAERVCAMAFGPGLTVETALMTRLLP</sequence>
<evidence type="ECO:0000313" key="7">
    <source>
        <dbReference type="Proteomes" id="UP000639051"/>
    </source>
</evidence>
<dbReference type="InterPro" id="IPR016039">
    <property type="entry name" value="Thiolase-like"/>
</dbReference>
<feature type="compositionally biased region" description="Low complexity" evidence="3">
    <location>
        <begin position="357"/>
        <end position="375"/>
    </location>
</feature>
<feature type="region of interest" description="Disordered" evidence="3">
    <location>
        <begin position="351"/>
        <end position="380"/>
    </location>
</feature>
<evidence type="ECO:0000256" key="2">
    <source>
        <dbReference type="ARBA" id="ARBA00022679"/>
    </source>
</evidence>
<dbReference type="PANTHER" id="PTHR11877:SF46">
    <property type="entry name" value="TYPE III POLYKETIDE SYNTHASE A"/>
    <property type="match status" value="1"/>
</dbReference>
<dbReference type="Pfam" id="PF02797">
    <property type="entry name" value="Chal_sti_synt_C"/>
    <property type="match status" value="1"/>
</dbReference>
<evidence type="ECO:0000259" key="4">
    <source>
        <dbReference type="Pfam" id="PF00195"/>
    </source>
</evidence>
<dbReference type="SUPFAM" id="SSF53901">
    <property type="entry name" value="Thiolase-like"/>
    <property type="match status" value="2"/>
</dbReference>
<gene>
    <name evidence="6" type="ORF">JJE72_17850</name>
</gene>
<evidence type="ECO:0000256" key="1">
    <source>
        <dbReference type="ARBA" id="ARBA00005531"/>
    </source>
</evidence>
<accession>A0ABS1K7S4</accession>
<dbReference type="RefSeq" id="WP_189693787.1">
    <property type="nucleotide sequence ID" value="NZ_BNCM01000006.1"/>
</dbReference>
<dbReference type="EMBL" id="JAERRC010000046">
    <property type="protein sequence ID" value="MBL0707362.1"/>
    <property type="molecule type" value="Genomic_DNA"/>
</dbReference>
<dbReference type="Pfam" id="PF00195">
    <property type="entry name" value="Chal_sti_synt_N"/>
    <property type="match status" value="1"/>
</dbReference>
<keyword evidence="7" id="KW-1185">Reference proteome</keyword>
<feature type="domain" description="Chalcone/stilbene synthase C-terminal" evidence="5">
    <location>
        <begin position="234"/>
        <end position="401"/>
    </location>
</feature>
<comment type="similarity">
    <text evidence="1">Belongs to the thiolase-like superfamily. Chalcone/stilbene synthases family.</text>
</comment>
<name>A0ABS1K7S4_9MICC</name>
<keyword evidence="2" id="KW-0808">Transferase</keyword>
<dbReference type="PANTHER" id="PTHR11877">
    <property type="entry name" value="HYDROXYMETHYLGLUTARYL-COA SYNTHASE"/>
    <property type="match status" value="1"/>
</dbReference>
<evidence type="ECO:0000259" key="5">
    <source>
        <dbReference type="Pfam" id="PF02797"/>
    </source>
</evidence>
<comment type="caution">
    <text evidence="6">The sequence shown here is derived from an EMBL/GenBank/DDBJ whole genome shotgun (WGS) entry which is preliminary data.</text>
</comment>
<reference evidence="6 7" key="1">
    <citation type="submission" date="2021-01" db="EMBL/GenBank/DDBJ databases">
        <title>Genome public.</title>
        <authorList>
            <person name="Liu C."/>
            <person name="Sun Q."/>
        </authorList>
    </citation>
    <scope>NUCLEOTIDE SEQUENCE [LARGE SCALE GENOMIC DNA]</scope>
    <source>
        <strain evidence="6 7">JC656</strain>
    </source>
</reference>
<protein>
    <submittedName>
        <fullName evidence="6">Type III polyketide synthase</fullName>
    </submittedName>
</protein>
<dbReference type="InterPro" id="IPR001099">
    <property type="entry name" value="Chalcone/stilbene_synt_N"/>
</dbReference>
<dbReference type="CDD" id="cd00831">
    <property type="entry name" value="CHS_like"/>
    <property type="match status" value="1"/>
</dbReference>
<evidence type="ECO:0000313" key="6">
    <source>
        <dbReference type="EMBL" id="MBL0707362.1"/>
    </source>
</evidence>
<proteinExistence type="inferred from homology"/>
<dbReference type="PIRSF" id="PIRSF000451">
    <property type="entry name" value="PKS_III"/>
    <property type="match status" value="1"/>
</dbReference>
<feature type="domain" description="Chalcone/stilbene synthase N-terminal" evidence="4">
    <location>
        <begin position="6"/>
        <end position="217"/>
    </location>
</feature>
<evidence type="ECO:0000256" key="3">
    <source>
        <dbReference type="SAM" id="MobiDB-lite"/>
    </source>
</evidence>
<dbReference type="Proteomes" id="UP000639051">
    <property type="component" value="Unassembled WGS sequence"/>
</dbReference>